<dbReference type="Gene3D" id="1.10.260.40">
    <property type="entry name" value="lambda repressor-like DNA-binding domains"/>
    <property type="match status" value="1"/>
</dbReference>
<dbReference type="eggNOG" id="COG1426">
    <property type="taxonomic scope" value="Bacteria"/>
</dbReference>
<dbReference type="AlphaFoldDB" id="A8ZWV8"/>
<dbReference type="SMART" id="SM00530">
    <property type="entry name" value="HTH_XRE"/>
    <property type="match status" value="1"/>
</dbReference>
<dbReference type="SUPFAM" id="SSF47413">
    <property type="entry name" value="lambda repressor-like DNA-binding domains"/>
    <property type="match status" value="1"/>
</dbReference>
<dbReference type="STRING" id="96561.Dole_2636"/>
<dbReference type="OrthoDB" id="5420607at2"/>
<feature type="domain" description="HTH cro/C1-type" evidence="2">
    <location>
        <begin position="23"/>
        <end position="78"/>
    </location>
</feature>
<feature type="region of interest" description="Disordered" evidence="1">
    <location>
        <begin position="91"/>
        <end position="121"/>
    </location>
</feature>
<dbReference type="KEGG" id="dol:Dole_2636"/>
<dbReference type="Proteomes" id="UP000008561">
    <property type="component" value="Chromosome"/>
</dbReference>
<dbReference type="EMBL" id="CP000859">
    <property type="protein sequence ID" value="ABW68439.1"/>
    <property type="molecule type" value="Genomic_DNA"/>
</dbReference>
<dbReference type="InterPro" id="IPR001387">
    <property type="entry name" value="Cro/C1-type_HTH"/>
</dbReference>
<protein>
    <submittedName>
        <fullName evidence="3">Transcriptional regulator, XRE family</fullName>
    </submittedName>
</protein>
<name>A8ZWV8_DESOH</name>
<evidence type="ECO:0000313" key="3">
    <source>
        <dbReference type="EMBL" id="ABW68439.1"/>
    </source>
</evidence>
<dbReference type="CDD" id="cd00093">
    <property type="entry name" value="HTH_XRE"/>
    <property type="match status" value="1"/>
</dbReference>
<proteinExistence type="predicted"/>
<evidence type="ECO:0000259" key="2">
    <source>
        <dbReference type="PROSITE" id="PS50943"/>
    </source>
</evidence>
<gene>
    <name evidence="3" type="ordered locus">Dole_2636</name>
</gene>
<dbReference type="InterPro" id="IPR010982">
    <property type="entry name" value="Lambda_DNA-bd_dom_sf"/>
</dbReference>
<organism evidence="3 4">
    <name type="scientific">Desulfosudis oleivorans (strain DSM 6200 / JCM 39069 / Hxd3)</name>
    <name type="common">Desulfococcus oleovorans</name>
    <dbReference type="NCBI Taxonomy" id="96561"/>
    <lineage>
        <taxon>Bacteria</taxon>
        <taxon>Pseudomonadati</taxon>
        <taxon>Thermodesulfobacteriota</taxon>
        <taxon>Desulfobacteria</taxon>
        <taxon>Desulfobacterales</taxon>
        <taxon>Desulfosudaceae</taxon>
        <taxon>Desulfosudis</taxon>
    </lineage>
</organism>
<dbReference type="RefSeq" id="WP_012176051.1">
    <property type="nucleotide sequence ID" value="NC_009943.1"/>
</dbReference>
<sequence length="121" mass="13484">MSYNIDFSLANSRQIGTALGGRMEQIRLSRNLTQSQLAQDAGISVRTLRNLEKGEGVSLDTFIRVLIALGIQHSLEVLLPDPSVRPVERIGLGKERRRARPVRKEEKTAQWSWGDGGTNDD</sequence>
<evidence type="ECO:0000256" key="1">
    <source>
        <dbReference type="SAM" id="MobiDB-lite"/>
    </source>
</evidence>
<dbReference type="PROSITE" id="PS50943">
    <property type="entry name" value="HTH_CROC1"/>
    <property type="match status" value="1"/>
</dbReference>
<dbReference type="Pfam" id="PF01381">
    <property type="entry name" value="HTH_3"/>
    <property type="match status" value="1"/>
</dbReference>
<reference evidence="3 4" key="1">
    <citation type="submission" date="2007-10" db="EMBL/GenBank/DDBJ databases">
        <title>Complete sequence of Desulfococcus oleovorans Hxd3.</title>
        <authorList>
            <consortium name="US DOE Joint Genome Institute"/>
            <person name="Copeland A."/>
            <person name="Lucas S."/>
            <person name="Lapidus A."/>
            <person name="Barry K."/>
            <person name="Glavina del Rio T."/>
            <person name="Dalin E."/>
            <person name="Tice H."/>
            <person name="Pitluck S."/>
            <person name="Kiss H."/>
            <person name="Brettin T."/>
            <person name="Bruce D."/>
            <person name="Detter J.C."/>
            <person name="Han C."/>
            <person name="Schmutz J."/>
            <person name="Larimer F."/>
            <person name="Land M."/>
            <person name="Hauser L."/>
            <person name="Kyrpides N."/>
            <person name="Kim E."/>
            <person name="Wawrik B."/>
            <person name="Richardson P."/>
        </authorList>
    </citation>
    <scope>NUCLEOTIDE SEQUENCE [LARGE SCALE GENOMIC DNA]</scope>
    <source>
        <strain evidence="4">DSM 6200 / JCM 39069 / Hxd3</strain>
    </source>
</reference>
<evidence type="ECO:0000313" key="4">
    <source>
        <dbReference type="Proteomes" id="UP000008561"/>
    </source>
</evidence>
<keyword evidence="4" id="KW-1185">Reference proteome</keyword>
<accession>A8ZWV8</accession>
<dbReference type="HOGENOM" id="CLU_153788_0_0_7"/>
<dbReference type="GO" id="GO:0003677">
    <property type="term" value="F:DNA binding"/>
    <property type="evidence" value="ECO:0007669"/>
    <property type="project" value="InterPro"/>
</dbReference>